<comment type="caution">
    <text evidence="1">The sequence shown here is derived from an EMBL/GenBank/DDBJ whole genome shotgun (WGS) entry which is preliminary data.</text>
</comment>
<evidence type="ECO:0000313" key="2">
    <source>
        <dbReference type="Proteomes" id="UP001552299"/>
    </source>
</evidence>
<evidence type="ECO:0000313" key="1">
    <source>
        <dbReference type="EMBL" id="KAL0923071.1"/>
    </source>
</evidence>
<organism evidence="1 2">
    <name type="scientific">Dendrobium thyrsiflorum</name>
    <name type="common">Pinecone-like raceme dendrobium</name>
    <name type="synonym">Orchid</name>
    <dbReference type="NCBI Taxonomy" id="117978"/>
    <lineage>
        <taxon>Eukaryota</taxon>
        <taxon>Viridiplantae</taxon>
        <taxon>Streptophyta</taxon>
        <taxon>Embryophyta</taxon>
        <taxon>Tracheophyta</taxon>
        <taxon>Spermatophyta</taxon>
        <taxon>Magnoliopsida</taxon>
        <taxon>Liliopsida</taxon>
        <taxon>Asparagales</taxon>
        <taxon>Orchidaceae</taxon>
        <taxon>Epidendroideae</taxon>
        <taxon>Malaxideae</taxon>
        <taxon>Dendrobiinae</taxon>
        <taxon>Dendrobium</taxon>
    </lineage>
</organism>
<gene>
    <name evidence="1" type="ORF">M5K25_007116</name>
</gene>
<proteinExistence type="predicted"/>
<name>A0ABD0VED1_DENTH</name>
<reference evidence="1 2" key="1">
    <citation type="journal article" date="2024" name="Plant Biotechnol. J.">
        <title>Dendrobium thyrsiflorum genome and its molecular insights into genes involved in important horticultural traits.</title>
        <authorList>
            <person name="Chen B."/>
            <person name="Wang J.Y."/>
            <person name="Zheng P.J."/>
            <person name="Li K.L."/>
            <person name="Liang Y.M."/>
            <person name="Chen X.F."/>
            <person name="Zhang C."/>
            <person name="Zhao X."/>
            <person name="He X."/>
            <person name="Zhang G.Q."/>
            <person name="Liu Z.J."/>
            <person name="Xu Q."/>
        </authorList>
    </citation>
    <scope>NUCLEOTIDE SEQUENCE [LARGE SCALE GENOMIC DNA]</scope>
    <source>
        <strain evidence="1">GZMU011</strain>
    </source>
</reference>
<keyword evidence="2" id="KW-1185">Reference proteome</keyword>
<sequence length="204" mass="23424">MKMPPLKTQLELVVVCGFQLIHGYGYDGGLYDKGNGLEVERLRGSCCGLGYFKNKVIFQEENLPLKHEKRFQTAPQASSQKNSHEPISHQKVLKVSGIGMGDLKKIWTFCLSMTWKVLLCIPKLALVPALEDASLKLRRTSTVKNTKESKSEGEKEREIVKEKVEEGELFTVDVRRRICARQEEEEEEERGVCELPFRRQRTRK</sequence>
<protein>
    <submittedName>
        <fullName evidence="1">Uncharacterized protein</fullName>
    </submittedName>
</protein>
<dbReference type="AlphaFoldDB" id="A0ABD0VED1"/>
<accession>A0ABD0VED1</accession>
<dbReference type="EMBL" id="JANQDX010000006">
    <property type="protein sequence ID" value="KAL0923071.1"/>
    <property type="molecule type" value="Genomic_DNA"/>
</dbReference>
<dbReference type="Proteomes" id="UP001552299">
    <property type="component" value="Unassembled WGS sequence"/>
</dbReference>